<reference evidence="3" key="1">
    <citation type="submission" date="2010-08" db="EMBL/GenBank/DDBJ databases">
        <authorList>
            <consortium name="Caenorhabditis japonica Sequencing Consortium"/>
            <person name="Wilson R.K."/>
        </authorList>
    </citation>
    <scope>NUCLEOTIDE SEQUENCE [LARGE SCALE GENOMIC DNA]</scope>
    <source>
        <strain evidence="3">DF5081</strain>
    </source>
</reference>
<keyword evidence="3" id="KW-1185">Reference proteome</keyword>
<evidence type="ECO:0000313" key="3">
    <source>
        <dbReference type="Proteomes" id="UP000005237"/>
    </source>
</evidence>
<reference evidence="2" key="2">
    <citation type="submission" date="2022-06" db="UniProtKB">
        <authorList>
            <consortium name="EnsemblMetazoa"/>
        </authorList>
    </citation>
    <scope>IDENTIFICATION</scope>
    <source>
        <strain evidence="2">DF5081</strain>
    </source>
</reference>
<name>A0A8R1INH6_CAEJA</name>
<feature type="transmembrane region" description="Helical" evidence="1">
    <location>
        <begin position="42"/>
        <end position="68"/>
    </location>
</feature>
<organism evidence="2 3">
    <name type="scientific">Caenorhabditis japonica</name>
    <dbReference type="NCBI Taxonomy" id="281687"/>
    <lineage>
        <taxon>Eukaryota</taxon>
        <taxon>Metazoa</taxon>
        <taxon>Ecdysozoa</taxon>
        <taxon>Nematoda</taxon>
        <taxon>Chromadorea</taxon>
        <taxon>Rhabditida</taxon>
        <taxon>Rhabditina</taxon>
        <taxon>Rhabditomorpha</taxon>
        <taxon>Rhabditoidea</taxon>
        <taxon>Rhabditidae</taxon>
        <taxon>Peloderinae</taxon>
        <taxon>Caenorhabditis</taxon>
    </lineage>
</organism>
<evidence type="ECO:0000256" key="1">
    <source>
        <dbReference type="SAM" id="Phobius"/>
    </source>
</evidence>
<dbReference type="AlphaFoldDB" id="A0A8R1INH6"/>
<feature type="transmembrane region" description="Helical" evidence="1">
    <location>
        <begin position="89"/>
        <end position="109"/>
    </location>
</feature>
<keyword evidence="1" id="KW-0812">Transmembrane</keyword>
<keyword evidence="1" id="KW-1133">Transmembrane helix</keyword>
<sequence length="124" mass="13824">MQTLFYVLKEYLTPKLLSGSVKFRDLDRESKNEALRDASFRIIIVAIFPILCEILVSFAVGAGSGMVLNELVIWMTGSEVTYRKFRRASALFGGSSIFGLCTLISYTQLVCPTYRILGMLLGIV</sequence>
<protein>
    <submittedName>
        <fullName evidence="2">Uncharacterized protein</fullName>
    </submittedName>
</protein>
<evidence type="ECO:0000313" key="2">
    <source>
        <dbReference type="EnsemblMetazoa" id="CJA35127.1"/>
    </source>
</evidence>
<keyword evidence="1" id="KW-0472">Membrane</keyword>
<accession>A0A8R1INH6</accession>
<proteinExistence type="predicted"/>
<dbReference type="Proteomes" id="UP000005237">
    <property type="component" value="Unassembled WGS sequence"/>
</dbReference>
<dbReference type="EnsemblMetazoa" id="CJA35127.1">
    <property type="protein sequence ID" value="CJA35127.1"/>
    <property type="gene ID" value="WBGene00210974"/>
</dbReference>